<dbReference type="Pfam" id="PF01850">
    <property type="entry name" value="PIN"/>
    <property type="match status" value="1"/>
</dbReference>
<sequence>MTVLDAYAVLALLKGEPAAEPVAQLLGDDPNVFLTPLGVAEVLDHLVRIEKATDEEAALDLAQLGLADPPALDETVATRAGLLRARHYHRTRRAVSLADCVVAVVARSAKTAVATSDPHLLELCHDEGIDVIVLPDSTGRIWSPPR</sequence>
<organism evidence="9 11">
    <name type="scientific">Mycobacterium celatum</name>
    <dbReference type="NCBI Taxonomy" id="28045"/>
    <lineage>
        <taxon>Bacteria</taxon>
        <taxon>Bacillati</taxon>
        <taxon>Actinomycetota</taxon>
        <taxon>Actinomycetes</taxon>
        <taxon>Mycobacteriales</taxon>
        <taxon>Mycobacteriaceae</taxon>
        <taxon>Mycobacterium</taxon>
    </lineage>
</organism>
<comment type="cofactor">
    <cofactor evidence="1 7">
        <name>Mg(2+)</name>
        <dbReference type="ChEBI" id="CHEBI:18420"/>
    </cofactor>
</comment>
<dbReference type="GO" id="GO:0004540">
    <property type="term" value="F:RNA nuclease activity"/>
    <property type="evidence" value="ECO:0007669"/>
    <property type="project" value="InterPro"/>
</dbReference>
<reference evidence="10 12" key="2">
    <citation type="journal article" date="2017" name="Infect. Genet. Evol.">
        <title>The new phylogeny of the genus Mycobacterium: The old and the news.</title>
        <authorList>
            <person name="Tortoli E."/>
            <person name="Fedrizzi T."/>
            <person name="Meehan C.J."/>
            <person name="Trovato A."/>
            <person name="Grottola A."/>
            <person name="Giacobazzi E."/>
            <person name="Serpini G.F."/>
            <person name="Tagliazucchi S."/>
            <person name="Fabio A."/>
            <person name="Bettua C."/>
            <person name="Bertorelli R."/>
            <person name="Frascaro F."/>
            <person name="De Sanctis V."/>
            <person name="Pecorari M."/>
            <person name="Jousson O."/>
            <person name="Segata N."/>
            <person name="Cirillo D.M."/>
        </authorList>
    </citation>
    <scope>NUCLEOTIDE SEQUENCE [LARGE SCALE GENOMIC DNA]</scope>
    <source>
        <strain evidence="10 12">NCTC 12882</strain>
    </source>
</reference>
<dbReference type="Proteomes" id="UP000230971">
    <property type="component" value="Unassembled WGS sequence"/>
</dbReference>
<dbReference type="InterPro" id="IPR002716">
    <property type="entry name" value="PIN_dom"/>
</dbReference>
<dbReference type="EMBL" id="PDKV01000007">
    <property type="protein sequence ID" value="PIB79458.1"/>
    <property type="molecule type" value="Genomic_DNA"/>
</dbReference>
<evidence type="ECO:0000256" key="3">
    <source>
        <dbReference type="ARBA" id="ARBA00022722"/>
    </source>
</evidence>
<reference evidence="9 11" key="1">
    <citation type="submission" date="2016-01" db="EMBL/GenBank/DDBJ databases">
        <title>The new phylogeny of the genus Mycobacterium.</title>
        <authorList>
            <person name="Tarcisio F."/>
            <person name="Conor M."/>
            <person name="Antonella G."/>
            <person name="Elisabetta G."/>
            <person name="Giulia F.S."/>
            <person name="Sara T."/>
            <person name="Anna F."/>
            <person name="Clotilde B."/>
            <person name="Roberto B."/>
            <person name="Veronica D.S."/>
            <person name="Fabio R."/>
            <person name="Monica P."/>
            <person name="Olivier J."/>
            <person name="Enrico T."/>
            <person name="Nicola S."/>
        </authorList>
    </citation>
    <scope>NUCLEOTIDE SEQUENCE [LARGE SCALE GENOMIC DNA]</scope>
    <source>
        <strain evidence="9 11">DSM 44243</strain>
    </source>
</reference>
<dbReference type="GO" id="GO:0000287">
    <property type="term" value="F:magnesium ion binding"/>
    <property type="evidence" value="ECO:0007669"/>
    <property type="project" value="UniProtKB-UniRule"/>
</dbReference>
<dbReference type="RefSeq" id="WP_062540337.1">
    <property type="nucleotide sequence ID" value="NZ_BBUN01000204.1"/>
</dbReference>
<feature type="domain" description="PIN" evidence="8">
    <location>
        <begin position="3"/>
        <end position="123"/>
    </location>
</feature>
<evidence type="ECO:0000256" key="1">
    <source>
        <dbReference type="ARBA" id="ARBA00001946"/>
    </source>
</evidence>
<keyword evidence="3 7" id="KW-0540">Nuclease</keyword>
<dbReference type="InterPro" id="IPR022907">
    <property type="entry name" value="VapC_family"/>
</dbReference>
<dbReference type="GO" id="GO:0090729">
    <property type="term" value="F:toxin activity"/>
    <property type="evidence" value="ECO:0007669"/>
    <property type="project" value="UniProtKB-KW"/>
</dbReference>
<keyword evidence="2 7" id="KW-1277">Toxin-antitoxin system</keyword>
<keyword evidence="11" id="KW-1185">Reference proteome</keyword>
<comment type="caution">
    <text evidence="9">The sequence shown here is derived from an EMBL/GenBank/DDBJ whole genome shotgun (WGS) entry which is preliminary data.</text>
</comment>
<evidence type="ECO:0000313" key="12">
    <source>
        <dbReference type="Proteomes" id="UP000230971"/>
    </source>
</evidence>
<dbReference type="InterPro" id="IPR029060">
    <property type="entry name" value="PIN-like_dom_sf"/>
</dbReference>
<dbReference type="HAMAP" id="MF_00265">
    <property type="entry name" value="VapC_Nob1"/>
    <property type="match status" value="1"/>
</dbReference>
<dbReference type="Gene3D" id="3.40.50.1010">
    <property type="entry name" value="5'-nuclease"/>
    <property type="match status" value="1"/>
</dbReference>
<evidence type="ECO:0000256" key="5">
    <source>
        <dbReference type="ARBA" id="ARBA00022801"/>
    </source>
</evidence>
<evidence type="ECO:0000313" key="11">
    <source>
        <dbReference type="Proteomes" id="UP000193907"/>
    </source>
</evidence>
<feature type="binding site" evidence="7">
    <location>
        <position position="5"/>
    </location>
    <ligand>
        <name>Mg(2+)</name>
        <dbReference type="ChEBI" id="CHEBI:18420"/>
    </ligand>
</feature>
<dbReference type="OrthoDB" id="4753079at2"/>
<evidence type="ECO:0000313" key="10">
    <source>
        <dbReference type="EMBL" id="PIB79458.1"/>
    </source>
</evidence>
<dbReference type="SUPFAM" id="SSF88723">
    <property type="entry name" value="PIN domain-like"/>
    <property type="match status" value="1"/>
</dbReference>
<protein>
    <recommendedName>
        <fullName evidence="7">Ribonuclease VapC</fullName>
        <shortName evidence="7">RNase VapC</shortName>
        <ecNumber evidence="7">3.1.-.-</ecNumber>
    </recommendedName>
    <alternativeName>
        <fullName evidence="7">Toxin VapC</fullName>
    </alternativeName>
</protein>
<dbReference type="Proteomes" id="UP000193907">
    <property type="component" value="Unassembled WGS sequence"/>
</dbReference>
<keyword evidence="4 7" id="KW-0479">Metal-binding</keyword>
<evidence type="ECO:0000256" key="6">
    <source>
        <dbReference type="ARBA" id="ARBA00022842"/>
    </source>
</evidence>
<dbReference type="AlphaFoldDB" id="A0A1X1RPL1"/>
<accession>A0A1X1RPL1</accession>
<evidence type="ECO:0000256" key="4">
    <source>
        <dbReference type="ARBA" id="ARBA00022723"/>
    </source>
</evidence>
<comment type="similarity">
    <text evidence="7">Belongs to the PINc/VapC protein family.</text>
</comment>
<feature type="binding site" evidence="7">
    <location>
        <position position="99"/>
    </location>
    <ligand>
        <name>Mg(2+)</name>
        <dbReference type="ChEBI" id="CHEBI:18420"/>
    </ligand>
</feature>
<dbReference type="GO" id="GO:0016787">
    <property type="term" value="F:hydrolase activity"/>
    <property type="evidence" value="ECO:0007669"/>
    <property type="project" value="UniProtKB-KW"/>
</dbReference>
<dbReference type="EMBL" id="LQOM01000031">
    <property type="protein sequence ID" value="ORV10855.1"/>
    <property type="molecule type" value="Genomic_DNA"/>
</dbReference>
<name>A0A1X1RPL1_MYCCE</name>
<comment type="function">
    <text evidence="7">Toxic component of a toxin-antitoxin (TA) system. An RNase.</text>
</comment>
<dbReference type="EC" id="3.1.-.-" evidence="7"/>
<keyword evidence="7" id="KW-0800">Toxin</keyword>
<proteinExistence type="inferred from homology"/>
<keyword evidence="6 7" id="KW-0460">Magnesium</keyword>
<keyword evidence="5 7" id="KW-0378">Hydrolase</keyword>
<evidence type="ECO:0000313" key="9">
    <source>
        <dbReference type="EMBL" id="ORV10855.1"/>
    </source>
</evidence>
<gene>
    <name evidence="7" type="primary">vapC</name>
    <name evidence="9" type="ORF">AWB95_13570</name>
    <name evidence="10" type="ORF">CQY23_07705</name>
</gene>
<evidence type="ECO:0000256" key="7">
    <source>
        <dbReference type="HAMAP-Rule" id="MF_00265"/>
    </source>
</evidence>
<evidence type="ECO:0000259" key="8">
    <source>
        <dbReference type="Pfam" id="PF01850"/>
    </source>
</evidence>
<evidence type="ECO:0000256" key="2">
    <source>
        <dbReference type="ARBA" id="ARBA00022649"/>
    </source>
</evidence>